<dbReference type="InterPro" id="IPR013131">
    <property type="entry name" value="Mannitol_DH_N"/>
</dbReference>
<name>A0A061S9P3_9CHLO</name>
<dbReference type="Pfam" id="PF01232">
    <property type="entry name" value="Mannitol_dh"/>
    <property type="match status" value="1"/>
</dbReference>
<evidence type="ECO:0000259" key="2">
    <source>
        <dbReference type="Pfam" id="PF01232"/>
    </source>
</evidence>
<dbReference type="InterPro" id="IPR013118">
    <property type="entry name" value="Mannitol_DH_C"/>
</dbReference>
<evidence type="ECO:0000313" key="4">
    <source>
        <dbReference type="EMBL" id="JAC81897.1"/>
    </source>
</evidence>
<dbReference type="EMBL" id="GBEZ01003224">
    <property type="protein sequence ID" value="JAC81897.1"/>
    <property type="molecule type" value="Transcribed_RNA"/>
</dbReference>
<dbReference type="InterPro" id="IPR013328">
    <property type="entry name" value="6PGD_dom2"/>
</dbReference>
<feature type="domain" description="Mannitol dehydrogenase C-terminal" evidence="3">
    <location>
        <begin position="457"/>
        <end position="644"/>
    </location>
</feature>
<organism evidence="4">
    <name type="scientific">Tetraselmis sp. GSL018</name>
    <dbReference type="NCBI Taxonomy" id="582737"/>
    <lineage>
        <taxon>Eukaryota</taxon>
        <taxon>Viridiplantae</taxon>
        <taxon>Chlorophyta</taxon>
        <taxon>core chlorophytes</taxon>
        <taxon>Chlorodendrophyceae</taxon>
        <taxon>Chlorodendrales</taxon>
        <taxon>Chlorodendraceae</taxon>
        <taxon>Tetraselmis</taxon>
    </lineage>
</organism>
<dbReference type="SUPFAM" id="SSF51735">
    <property type="entry name" value="NAD(P)-binding Rossmann-fold domains"/>
    <property type="match status" value="1"/>
</dbReference>
<dbReference type="Gene3D" id="3.40.50.720">
    <property type="entry name" value="NAD(P)-binding Rossmann-like Domain"/>
    <property type="match status" value="1"/>
</dbReference>
<accession>A0A061S9P3</accession>
<reference evidence="4" key="1">
    <citation type="submission" date="2014-05" db="EMBL/GenBank/DDBJ databases">
        <title>The transcriptome of the halophilic microalga Tetraselmis sp. GSL018 isolated from the Great Salt Lake, Utah.</title>
        <authorList>
            <person name="Jinkerson R.E."/>
            <person name="D'Adamo S."/>
            <person name="Posewitz M.C."/>
        </authorList>
    </citation>
    <scope>NUCLEOTIDE SEQUENCE</scope>
    <source>
        <strain evidence="4">GSL018</strain>
    </source>
</reference>
<dbReference type="InterPro" id="IPR036291">
    <property type="entry name" value="NAD(P)-bd_dom_sf"/>
</dbReference>
<proteinExistence type="predicted"/>
<dbReference type="Gene3D" id="1.10.1040.10">
    <property type="entry name" value="N-(1-d-carboxylethyl)-l-norvaline Dehydrogenase, domain 2"/>
    <property type="match status" value="1"/>
</dbReference>
<dbReference type="Pfam" id="PF08125">
    <property type="entry name" value="Mannitol_dh_C"/>
    <property type="match status" value="1"/>
</dbReference>
<keyword evidence="1" id="KW-0560">Oxidoreductase</keyword>
<protein>
    <submittedName>
        <fullName evidence="4">Mannitol 2-dehydrogenase</fullName>
    </submittedName>
</protein>
<dbReference type="PANTHER" id="PTHR43362:SF1">
    <property type="entry name" value="MANNITOL DEHYDROGENASE 2-RELATED"/>
    <property type="match status" value="1"/>
</dbReference>
<dbReference type="GO" id="GO:0016616">
    <property type="term" value="F:oxidoreductase activity, acting on the CH-OH group of donors, NAD or NADP as acceptor"/>
    <property type="evidence" value="ECO:0007669"/>
    <property type="project" value="TreeGrafter"/>
</dbReference>
<sequence length="666" mass="74424">MDLRACSISGKPCSKHELRPFKPRQCCGVRRQAVFCSSKHSGSDKMRVEIMHGNSGPRYYTYSVGSGSSNAAKPGDDVEFLEQQEMDIAATTEMGVDELFAEPTPPTELLATEEQDPFQGTAGTTLDSAILNSVQDDNLRQSSEFSLTAPSSSVLLPTYNRRTLRTGILHFGVGGFFRAHQLVYMDYLLRHNIDQNRNWAYTGIGVLPNDRTMRDSLKSQDFLYTVIAHSASAVSSSGYSEEDLRSENDLKENVRVVAAMKDMVMAPEEPGEVMRMMADEDVKIFSLTITEFGYTVPPSKADLLLLQAAKRAATCPWAEMNDDRAKYSGATAIGLIVAGLAARRSSGTGGATVMSCDNIPGNGDYIREKVLERAEAAGDGLKEWIQFNCTFPNSMVDRITPMTSDRVRMQLAEKHGIQDRWPVACETFAQWVIEDNFAEGLSGRPRWEEVGVQLVEDVKPYELAKIRMLNVIHSVMVFPALLMGFEYIFEASTNSITRQYFKYVMEKEIRPALEGIPGIEAINLDKYQEILIERFGNVLVADTLMRVAQDTSDKFSVQGYPATSDGLSLGLKMEGMAFMVACWGHFIRKCKRAGLPIKDGKAAILEEAMKADDIRPLLDIEPIFHDLLFEDEWREAVVRYYDMIKYMGIRQALKTFNKEHISPVMG</sequence>
<evidence type="ECO:0000256" key="1">
    <source>
        <dbReference type="ARBA" id="ARBA00023002"/>
    </source>
</evidence>
<dbReference type="InterPro" id="IPR050988">
    <property type="entry name" value="Mannitol_DH/Oxidoreductase"/>
</dbReference>
<dbReference type="InterPro" id="IPR008927">
    <property type="entry name" value="6-PGluconate_DH-like_C_sf"/>
</dbReference>
<dbReference type="AlphaFoldDB" id="A0A061S9P3"/>
<dbReference type="PANTHER" id="PTHR43362">
    <property type="entry name" value="MANNITOL DEHYDROGENASE DSF1-RELATED"/>
    <property type="match status" value="1"/>
</dbReference>
<feature type="domain" description="Mannitol dehydrogenase N-terminal" evidence="2">
    <location>
        <begin position="167"/>
        <end position="440"/>
    </location>
</feature>
<evidence type="ECO:0000259" key="3">
    <source>
        <dbReference type="Pfam" id="PF08125"/>
    </source>
</evidence>
<gene>
    <name evidence="4" type="primary">MTLK</name>
    <name evidence="4" type="ORF">TSPGSL018_6901</name>
</gene>
<dbReference type="SUPFAM" id="SSF48179">
    <property type="entry name" value="6-phosphogluconate dehydrogenase C-terminal domain-like"/>
    <property type="match status" value="1"/>
</dbReference>